<dbReference type="OrthoDB" id="9810662at2"/>
<feature type="transmembrane region" description="Helical" evidence="6">
    <location>
        <begin position="258"/>
        <end position="282"/>
    </location>
</feature>
<comment type="caution">
    <text evidence="8">The sequence shown here is derived from an EMBL/GenBank/DDBJ whole genome shotgun (WGS) entry which is preliminary data.</text>
</comment>
<dbReference type="GO" id="GO:0005886">
    <property type="term" value="C:plasma membrane"/>
    <property type="evidence" value="ECO:0007669"/>
    <property type="project" value="UniProtKB-SubCell"/>
</dbReference>
<evidence type="ECO:0000256" key="3">
    <source>
        <dbReference type="ARBA" id="ARBA00022692"/>
    </source>
</evidence>
<evidence type="ECO:0000313" key="9">
    <source>
        <dbReference type="Proteomes" id="UP000070427"/>
    </source>
</evidence>
<feature type="transmembrane region" description="Helical" evidence="6">
    <location>
        <begin position="86"/>
        <end position="107"/>
    </location>
</feature>
<evidence type="ECO:0000256" key="4">
    <source>
        <dbReference type="ARBA" id="ARBA00022989"/>
    </source>
</evidence>
<dbReference type="PANTHER" id="PTHR35007:SF2">
    <property type="entry name" value="PILUS ASSEMBLE PROTEIN"/>
    <property type="match status" value="1"/>
</dbReference>
<dbReference type="Proteomes" id="UP000070427">
    <property type="component" value="Unassembled WGS sequence"/>
</dbReference>
<protein>
    <recommendedName>
        <fullName evidence="7">Type II secretion system protein GspF domain-containing protein</fullName>
    </recommendedName>
</protein>
<organism evidence="8 9">
    <name type="scientific">Fervidicola ferrireducens</name>
    <dbReference type="NCBI Taxonomy" id="520764"/>
    <lineage>
        <taxon>Bacteria</taxon>
        <taxon>Bacillati</taxon>
        <taxon>Bacillota</taxon>
        <taxon>Clostridia</taxon>
        <taxon>Thermosediminibacterales</taxon>
        <taxon>Thermosediminibacteraceae</taxon>
        <taxon>Fervidicola</taxon>
    </lineage>
</organism>
<keyword evidence="4 6" id="KW-1133">Transmembrane helix</keyword>
<keyword evidence="9" id="KW-1185">Reference proteome</keyword>
<evidence type="ECO:0000313" key="8">
    <source>
        <dbReference type="EMBL" id="KXG74947.1"/>
    </source>
</evidence>
<feature type="domain" description="Type II secretion system protein GspF" evidence="7">
    <location>
        <begin position="149"/>
        <end position="275"/>
    </location>
</feature>
<dbReference type="Gene3D" id="1.20.81.30">
    <property type="entry name" value="Type II secretion system (T2SS), domain F"/>
    <property type="match status" value="1"/>
</dbReference>
<evidence type="ECO:0000256" key="2">
    <source>
        <dbReference type="ARBA" id="ARBA00022475"/>
    </source>
</evidence>
<proteinExistence type="predicted"/>
<evidence type="ECO:0000259" key="7">
    <source>
        <dbReference type="Pfam" id="PF00482"/>
    </source>
</evidence>
<dbReference type="PANTHER" id="PTHR35007">
    <property type="entry name" value="INTEGRAL MEMBRANE PROTEIN-RELATED"/>
    <property type="match status" value="1"/>
</dbReference>
<evidence type="ECO:0000256" key="6">
    <source>
        <dbReference type="SAM" id="Phobius"/>
    </source>
</evidence>
<sequence>MPKSLIVAGWLAWISVISAFIGLDLMKQRERGGYEKLFNIPDKNPLLALAEKVGPIAATWFPLANIEILERQIIWAGKPFGINPELFIGLKFVAAFLGVILGSALMLAGFPSIFVIAVAMVAYFIPDYFLRAAIEQRQKSIRKELPMMLDFLSTSLRAGVELVPALNTVGNQLSGALGEELRKASREIATGKPRAQALKDMAKRTGVDEVDRFVQTLVVAEERGVENFAVIVDELAKDIRTSRLRKAEEEARKLSTKIVAPLILCIFLPMIILILAPIASVLKNALF</sequence>
<dbReference type="EMBL" id="LOED01000036">
    <property type="protein sequence ID" value="KXG74947.1"/>
    <property type="molecule type" value="Genomic_DNA"/>
</dbReference>
<gene>
    <name evidence="8" type="ORF">AN618_21140</name>
</gene>
<feature type="transmembrane region" description="Helical" evidence="6">
    <location>
        <begin position="6"/>
        <end position="26"/>
    </location>
</feature>
<dbReference type="AlphaFoldDB" id="A0A140L322"/>
<evidence type="ECO:0000256" key="5">
    <source>
        <dbReference type="ARBA" id="ARBA00023136"/>
    </source>
</evidence>
<keyword evidence="5 6" id="KW-0472">Membrane</keyword>
<comment type="subcellular location">
    <subcellularLocation>
        <location evidence="1">Cell membrane</location>
        <topology evidence="1">Multi-pass membrane protein</topology>
    </subcellularLocation>
</comment>
<feature type="transmembrane region" description="Helical" evidence="6">
    <location>
        <begin position="113"/>
        <end position="134"/>
    </location>
</feature>
<keyword evidence="3 6" id="KW-0812">Transmembrane</keyword>
<dbReference type="STRING" id="520764.AN618_21140"/>
<dbReference type="InterPro" id="IPR018076">
    <property type="entry name" value="T2SS_GspF_dom"/>
</dbReference>
<dbReference type="InterPro" id="IPR042094">
    <property type="entry name" value="T2SS_GspF_sf"/>
</dbReference>
<dbReference type="InParanoid" id="A0A140L322"/>
<reference evidence="8 9" key="1">
    <citation type="submission" date="2015-12" db="EMBL/GenBank/DDBJ databases">
        <title>Draft genome sequnece of Fervidicola ferrireducens strain Y170.</title>
        <authorList>
            <person name="Patel B.K."/>
        </authorList>
    </citation>
    <scope>NUCLEOTIDE SEQUENCE [LARGE SCALE GENOMIC DNA]</scope>
    <source>
        <strain evidence="8 9">Y170</strain>
    </source>
</reference>
<evidence type="ECO:0000256" key="1">
    <source>
        <dbReference type="ARBA" id="ARBA00004651"/>
    </source>
</evidence>
<accession>A0A140L322</accession>
<dbReference type="RefSeq" id="WP_066354769.1">
    <property type="nucleotide sequence ID" value="NZ_LOED01000036.1"/>
</dbReference>
<keyword evidence="2" id="KW-1003">Cell membrane</keyword>
<name>A0A140L322_9FIRM</name>
<dbReference type="Pfam" id="PF00482">
    <property type="entry name" value="T2SSF"/>
    <property type="match status" value="1"/>
</dbReference>